<evidence type="ECO:0000313" key="6">
    <source>
        <dbReference type="EMBL" id="GEQ98526.1"/>
    </source>
</evidence>
<dbReference type="GO" id="GO:0003841">
    <property type="term" value="F:1-acylglycerol-3-phosphate O-acyltransferase activity"/>
    <property type="evidence" value="ECO:0007669"/>
    <property type="project" value="TreeGrafter"/>
</dbReference>
<dbReference type="CDD" id="cd07989">
    <property type="entry name" value="LPLAT_AGPAT-like"/>
    <property type="match status" value="1"/>
</dbReference>
<dbReference type="GO" id="GO:0006654">
    <property type="term" value="P:phosphatidic acid biosynthetic process"/>
    <property type="evidence" value="ECO:0007669"/>
    <property type="project" value="TreeGrafter"/>
</dbReference>
<dbReference type="AlphaFoldDB" id="A0A5A7MS05"/>
<keyword evidence="2 6" id="KW-0808">Transferase</keyword>
<dbReference type="SUPFAM" id="SSF69593">
    <property type="entry name" value="Glycerol-3-phosphate (1)-acyltransferase"/>
    <property type="match status" value="1"/>
</dbReference>
<evidence type="ECO:0000256" key="4">
    <source>
        <dbReference type="SAM" id="Phobius"/>
    </source>
</evidence>
<comment type="pathway">
    <text evidence="1">Lipid metabolism.</text>
</comment>
<evidence type="ECO:0000256" key="1">
    <source>
        <dbReference type="ARBA" id="ARBA00005189"/>
    </source>
</evidence>
<evidence type="ECO:0000256" key="2">
    <source>
        <dbReference type="ARBA" id="ARBA00022679"/>
    </source>
</evidence>
<dbReference type="EMBL" id="BKCL01000007">
    <property type="protein sequence ID" value="GEQ98526.1"/>
    <property type="molecule type" value="Genomic_DNA"/>
</dbReference>
<proteinExistence type="predicted"/>
<dbReference type="SMART" id="SM00563">
    <property type="entry name" value="PlsC"/>
    <property type="match status" value="1"/>
</dbReference>
<comment type="caution">
    <text evidence="6">The sequence shown here is derived from an EMBL/GenBank/DDBJ whole genome shotgun (WGS) entry which is preliminary data.</text>
</comment>
<dbReference type="PANTHER" id="PTHR10434">
    <property type="entry name" value="1-ACYL-SN-GLYCEROL-3-PHOSPHATE ACYLTRANSFERASE"/>
    <property type="match status" value="1"/>
</dbReference>
<name>A0A5A7MS05_9PROT</name>
<feature type="transmembrane region" description="Helical" evidence="4">
    <location>
        <begin position="6"/>
        <end position="25"/>
    </location>
</feature>
<keyword evidence="4" id="KW-0472">Membrane</keyword>
<protein>
    <submittedName>
        <fullName evidence="6">1-acyl-sn-glycerol-3-phosphate acyltransferase</fullName>
    </submittedName>
</protein>
<dbReference type="PANTHER" id="PTHR10434:SF40">
    <property type="entry name" value="1-ACYL-SN-GLYCEROL-3-PHOSPHATE ACYLTRANSFERASE"/>
    <property type="match status" value="1"/>
</dbReference>
<dbReference type="Pfam" id="PF01553">
    <property type="entry name" value="Acyltransferase"/>
    <property type="match status" value="1"/>
</dbReference>
<evidence type="ECO:0000256" key="3">
    <source>
        <dbReference type="ARBA" id="ARBA00023315"/>
    </source>
</evidence>
<keyword evidence="4" id="KW-0812">Transmembrane</keyword>
<accession>A0A5A7MS05</accession>
<organism evidence="6 7">
    <name type="scientific">Iodidimonas gelatinilytica</name>
    <dbReference type="NCBI Taxonomy" id="1236966"/>
    <lineage>
        <taxon>Bacteria</taxon>
        <taxon>Pseudomonadati</taxon>
        <taxon>Pseudomonadota</taxon>
        <taxon>Alphaproteobacteria</taxon>
        <taxon>Iodidimonadales</taxon>
        <taxon>Iodidimonadaceae</taxon>
        <taxon>Iodidimonas</taxon>
    </lineage>
</organism>
<sequence length="240" mass="27167">MRSFLYNTSFYILTLVWATGLLITLPMRGRKPLAHGIWLWTCMVLWLLRVVAGIKVDVRGAEHLPKDTALIIVSKHMSDLDPIVTYNVAPNMTALAKKELFRIPVIGLLLRKLKVARIDRQSGTAHQEMPRVVRNIREGKRPLVVYPEGTRARVGEKKRLKSGAFYLQEDGVLPAIPMATNSGLHWPKGRFRRTPGTVVYEIGTPLAHTKNKASFMAEVEEKVIMRSEQLMQEDPVYSKG</sequence>
<feature type="transmembrane region" description="Helical" evidence="4">
    <location>
        <begin position="37"/>
        <end position="56"/>
    </location>
</feature>
<feature type="domain" description="Phospholipid/glycerol acyltransferase" evidence="5">
    <location>
        <begin position="70"/>
        <end position="183"/>
    </location>
</feature>
<gene>
    <name evidence="6" type="ORF">JCM17844_21630</name>
</gene>
<dbReference type="RefSeq" id="WP_150000815.1">
    <property type="nucleotide sequence ID" value="NZ_BKCL01000007.1"/>
</dbReference>
<keyword evidence="3 6" id="KW-0012">Acyltransferase</keyword>
<reference evidence="6 7" key="1">
    <citation type="submission" date="2019-09" db="EMBL/GenBank/DDBJ databases">
        <title>NBRP : Genome information of microbial organism related human and environment.</title>
        <authorList>
            <person name="Hattori M."/>
            <person name="Oshima K."/>
            <person name="Inaba H."/>
            <person name="Suda W."/>
            <person name="Sakamoto M."/>
            <person name="Iino T."/>
            <person name="Kitahara M."/>
            <person name="Oshida Y."/>
            <person name="Iida T."/>
            <person name="Kudo T."/>
            <person name="Itoh T."/>
            <person name="Ohkuma M."/>
        </authorList>
    </citation>
    <scope>NUCLEOTIDE SEQUENCE [LARGE SCALE GENOMIC DNA]</scope>
    <source>
        <strain evidence="6 7">Hi-2</strain>
    </source>
</reference>
<keyword evidence="4" id="KW-1133">Transmembrane helix</keyword>
<dbReference type="Proteomes" id="UP000322084">
    <property type="component" value="Unassembled WGS sequence"/>
</dbReference>
<dbReference type="InterPro" id="IPR002123">
    <property type="entry name" value="Plipid/glycerol_acylTrfase"/>
</dbReference>
<evidence type="ECO:0000259" key="5">
    <source>
        <dbReference type="SMART" id="SM00563"/>
    </source>
</evidence>
<evidence type="ECO:0000313" key="7">
    <source>
        <dbReference type="Proteomes" id="UP000322084"/>
    </source>
</evidence>